<organism evidence="2 3">
    <name type="scientific">Desulfosalsimonas propionicica</name>
    <dbReference type="NCBI Taxonomy" id="332175"/>
    <lineage>
        <taxon>Bacteria</taxon>
        <taxon>Pseudomonadati</taxon>
        <taxon>Thermodesulfobacteriota</taxon>
        <taxon>Desulfobacteria</taxon>
        <taxon>Desulfobacterales</taxon>
        <taxon>Desulfosalsimonadaceae</taxon>
        <taxon>Desulfosalsimonas</taxon>
    </lineage>
</organism>
<keyword evidence="3" id="KW-1185">Reference proteome</keyword>
<evidence type="ECO:0000259" key="1">
    <source>
        <dbReference type="PROSITE" id="PS51202"/>
    </source>
</evidence>
<dbReference type="Pfam" id="PF25991">
    <property type="entry name" value="KhtT_N"/>
    <property type="match status" value="1"/>
</dbReference>
<dbReference type="AlphaFoldDB" id="A0A7W0C7B2"/>
<sequence length="160" mass="18217">MQIKTTELPGIGKRYSFKTVNDEQVTVILHHNGSREIYHFDKDEEDDPDFTLSLTDEEARQLGTILLGVDYQPVTDDRVELFLKTVRLEWLRVEPDSCIANQKIIDSQIRSRTGTTIIGIQRGETMIGSPDVNEVILPGDMLMVIGNREQTKNLDNLCKL</sequence>
<protein>
    <submittedName>
        <fullName evidence="2">TrkA domain protein</fullName>
    </submittedName>
</protein>
<evidence type="ECO:0000313" key="2">
    <source>
        <dbReference type="EMBL" id="MBA2880467.1"/>
    </source>
</evidence>
<dbReference type="GO" id="GO:0006813">
    <property type="term" value="P:potassium ion transport"/>
    <property type="evidence" value="ECO:0007669"/>
    <property type="project" value="InterPro"/>
</dbReference>
<dbReference type="GO" id="GO:0008324">
    <property type="term" value="F:monoatomic cation transmembrane transporter activity"/>
    <property type="evidence" value="ECO:0007669"/>
    <property type="project" value="InterPro"/>
</dbReference>
<dbReference type="PROSITE" id="PS51202">
    <property type="entry name" value="RCK_C"/>
    <property type="match status" value="1"/>
</dbReference>
<reference evidence="2 3" key="1">
    <citation type="submission" date="2020-07" db="EMBL/GenBank/DDBJ databases">
        <title>Genomic Encyclopedia of Type Strains, Phase IV (KMG-IV): sequencing the most valuable type-strain genomes for metagenomic binning, comparative biology and taxonomic classification.</title>
        <authorList>
            <person name="Goeker M."/>
        </authorList>
    </citation>
    <scope>NUCLEOTIDE SEQUENCE [LARGE SCALE GENOMIC DNA]</scope>
    <source>
        <strain evidence="2 3">DSM 17721</strain>
    </source>
</reference>
<dbReference type="Proteomes" id="UP000525298">
    <property type="component" value="Unassembled WGS sequence"/>
</dbReference>
<dbReference type="InterPro" id="IPR058776">
    <property type="entry name" value="KhtT-like_N"/>
</dbReference>
<comment type="caution">
    <text evidence="2">The sequence shown here is derived from an EMBL/GenBank/DDBJ whole genome shotgun (WGS) entry which is preliminary data.</text>
</comment>
<dbReference type="InterPro" id="IPR006037">
    <property type="entry name" value="RCK_C"/>
</dbReference>
<dbReference type="InterPro" id="IPR050144">
    <property type="entry name" value="AAE_transporter"/>
</dbReference>
<name>A0A7W0C7B2_9BACT</name>
<dbReference type="InterPro" id="IPR026278">
    <property type="entry name" value="KhtT"/>
</dbReference>
<dbReference type="Gene3D" id="3.30.70.1450">
    <property type="entry name" value="Regulator of K+ conductance, C-terminal domain"/>
    <property type="match status" value="1"/>
</dbReference>
<dbReference type="Pfam" id="PF02080">
    <property type="entry name" value="TrkA_C"/>
    <property type="match status" value="1"/>
</dbReference>
<feature type="domain" description="RCK C-terminal" evidence="1">
    <location>
        <begin position="76"/>
        <end position="160"/>
    </location>
</feature>
<dbReference type="InterPro" id="IPR036721">
    <property type="entry name" value="RCK_C_sf"/>
</dbReference>
<dbReference type="SUPFAM" id="SSF116726">
    <property type="entry name" value="TrkA C-terminal domain-like"/>
    <property type="match status" value="1"/>
</dbReference>
<evidence type="ECO:0000313" key="3">
    <source>
        <dbReference type="Proteomes" id="UP000525298"/>
    </source>
</evidence>
<proteinExistence type="predicted"/>
<accession>A0A7W0C7B2</accession>
<dbReference type="PIRSF" id="PIRSF005028">
    <property type="entry name" value="KhtT"/>
    <property type="match status" value="1"/>
</dbReference>
<dbReference type="PANTHER" id="PTHR30445">
    <property type="entry name" value="K(+)_H(+) ANTIPORTER SUBUNIT KHTT"/>
    <property type="match status" value="1"/>
</dbReference>
<dbReference type="EMBL" id="JACDUS010000002">
    <property type="protein sequence ID" value="MBA2880467.1"/>
    <property type="molecule type" value="Genomic_DNA"/>
</dbReference>
<dbReference type="PANTHER" id="PTHR30445:SF8">
    <property type="entry name" value="K(+)_H(+) ANTIPORTER SUBUNIT KHTT"/>
    <property type="match status" value="1"/>
</dbReference>
<dbReference type="RefSeq" id="WP_181550147.1">
    <property type="nucleotide sequence ID" value="NZ_JACDUS010000002.1"/>
</dbReference>
<gene>
    <name evidence="2" type="ORF">HNR65_000785</name>
</gene>